<dbReference type="AlphaFoldDB" id="A0A5R9EJD5"/>
<dbReference type="Proteomes" id="UP000305921">
    <property type="component" value="Unassembled WGS sequence"/>
</dbReference>
<accession>A0A5R9EJD5</accession>
<keyword evidence="2" id="KW-1185">Reference proteome</keyword>
<proteinExistence type="predicted"/>
<evidence type="ECO:0008006" key="3">
    <source>
        <dbReference type="Google" id="ProtNLM"/>
    </source>
</evidence>
<comment type="caution">
    <text evidence="1">The sequence shown here is derived from an EMBL/GenBank/DDBJ whole genome shotgun (WGS) entry which is preliminary data.</text>
</comment>
<dbReference type="Gene3D" id="1.10.10.10">
    <property type="entry name" value="Winged helix-like DNA-binding domain superfamily/Winged helix DNA-binding domain"/>
    <property type="match status" value="1"/>
</dbReference>
<protein>
    <recommendedName>
        <fullName evidence="3">HTH luxR-type domain-containing protein</fullName>
    </recommendedName>
</protein>
<name>A0A5R9EJD5_9ACTN</name>
<evidence type="ECO:0000313" key="2">
    <source>
        <dbReference type="Proteomes" id="UP000305921"/>
    </source>
</evidence>
<gene>
    <name evidence="1" type="ORF">FEF34_28025</name>
</gene>
<evidence type="ECO:0000313" key="1">
    <source>
        <dbReference type="EMBL" id="TLQ48512.1"/>
    </source>
</evidence>
<dbReference type="OrthoDB" id="4266042at2"/>
<dbReference type="EMBL" id="VAWE01000001">
    <property type="protein sequence ID" value="TLQ48512.1"/>
    <property type="molecule type" value="Genomic_DNA"/>
</dbReference>
<reference evidence="1 2" key="1">
    <citation type="submission" date="2019-05" db="EMBL/GenBank/DDBJ databases">
        <title>Streptomyces marianii sp. nov., a novel marine actinomycete from southern coast of India.</title>
        <authorList>
            <person name="Iniyan A.M."/>
            <person name="Wink J."/>
            <person name="Ramprasad E."/>
            <person name="Ramana C.V."/>
            <person name="Bunk B."/>
            <person name="Sproer C."/>
            <person name="Joseph F.-J.R.S."/>
            <person name="Vincent S.G.P."/>
        </authorList>
    </citation>
    <scope>NUCLEOTIDE SEQUENCE [LARGE SCALE GENOMIC DNA]</scope>
    <source>
        <strain evidence="1 2">ICN19</strain>
    </source>
</reference>
<sequence>MVEALLSGQTDETASRKLGISPRTYSRRVAELLEHLDVTTRFQGGAELVRRCQPSCHHREVTVPQPRRTN</sequence>
<organism evidence="1 2">
    <name type="scientific">Streptomyces marianii</name>
    <dbReference type="NCBI Taxonomy" id="1817406"/>
    <lineage>
        <taxon>Bacteria</taxon>
        <taxon>Bacillati</taxon>
        <taxon>Actinomycetota</taxon>
        <taxon>Actinomycetes</taxon>
        <taxon>Kitasatosporales</taxon>
        <taxon>Streptomycetaceae</taxon>
        <taxon>Streptomyces</taxon>
    </lineage>
</organism>
<dbReference type="InterPro" id="IPR036388">
    <property type="entry name" value="WH-like_DNA-bd_sf"/>
</dbReference>